<comment type="caution">
    <text evidence="5">The sequence shown here is derived from an EMBL/GenBank/DDBJ whole genome shotgun (WGS) entry which is preliminary data.</text>
</comment>
<dbReference type="InterPro" id="IPR035566">
    <property type="entry name" value="Ribosomal_protein_bL20_C"/>
</dbReference>
<dbReference type="NCBIfam" id="TIGR01032">
    <property type="entry name" value="rplT_bact"/>
    <property type="match status" value="1"/>
</dbReference>
<sequence length="85" mass="10178">RHAWTYSYRDRKVKKRDFRQLWQLQINAAVRPLGINYSRFINGLKKKNIEIDRKVMSQLIAKYPDIFAKIVEEVRGEAKEVKSVK</sequence>
<evidence type="ECO:0000256" key="2">
    <source>
        <dbReference type="ARBA" id="ARBA00022980"/>
    </source>
</evidence>
<dbReference type="Pfam" id="PF00453">
    <property type="entry name" value="Ribosomal_L20"/>
    <property type="match status" value="1"/>
</dbReference>
<dbReference type="EMBL" id="MHOP01000028">
    <property type="protein sequence ID" value="OGZ65116.1"/>
    <property type="molecule type" value="Genomic_DNA"/>
</dbReference>
<evidence type="ECO:0000256" key="1">
    <source>
        <dbReference type="ARBA" id="ARBA00007698"/>
    </source>
</evidence>
<dbReference type="PRINTS" id="PR00062">
    <property type="entry name" value="RIBOSOMALL20"/>
</dbReference>
<dbReference type="AlphaFoldDB" id="A0A1G2HRE5"/>
<gene>
    <name evidence="5" type="ORF">A2822_00295</name>
</gene>
<dbReference type="Gene3D" id="1.10.1900.20">
    <property type="entry name" value="Ribosomal protein L20"/>
    <property type="match status" value="1"/>
</dbReference>
<dbReference type="GO" id="GO:1990904">
    <property type="term" value="C:ribonucleoprotein complex"/>
    <property type="evidence" value="ECO:0007669"/>
    <property type="project" value="UniProtKB-KW"/>
</dbReference>
<dbReference type="PANTHER" id="PTHR10986">
    <property type="entry name" value="39S RIBOSOMAL PROTEIN L20"/>
    <property type="match status" value="1"/>
</dbReference>
<feature type="non-terminal residue" evidence="5">
    <location>
        <position position="1"/>
    </location>
</feature>
<dbReference type="FunFam" id="1.10.1900.20:FF:000001">
    <property type="entry name" value="50S ribosomal protein L20"/>
    <property type="match status" value="1"/>
</dbReference>
<dbReference type="SUPFAM" id="SSF74731">
    <property type="entry name" value="Ribosomal protein L20"/>
    <property type="match status" value="1"/>
</dbReference>
<proteinExistence type="inferred from homology"/>
<evidence type="ECO:0000313" key="5">
    <source>
        <dbReference type="EMBL" id="OGZ65116.1"/>
    </source>
</evidence>
<accession>A0A1G2HRE5</accession>
<dbReference type="InterPro" id="IPR005813">
    <property type="entry name" value="Ribosomal_bL20"/>
</dbReference>
<evidence type="ECO:0000256" key="4">
    <source>
        <dbReference type="RuleBase" id="RU000560"/>
    </source>
</evidence>
<comment type="similarity">
    <text evidence="1 4">Belongs to the bacterial ribosomal protein bL20 family.</text>
</comment>
<dbReference type="GO" id="GO:0003735">
    <property type="term" value="F:structural constituent of ribosome"/>
    <property type="evidence" value="ECO:0007669"/>
    <property type="project" value="InterPro"/>
</dbReference>
<reference evidence="5 6" key="1">
    <citation type="journal article" date="2016" name="Nat. Commun.">
        <title>Thousands of microbial genomes shed light on interconnected biogeochemical processes in an aquifer system.</title>
        <authorList>
            <person name="Anantharaman K."/>
            <person name="Brown C.T."/>
            <person name="Hug L.A."/>
            <person name="Sharon I."/>
            <person name="Castelle C.J."/>
            <person name="Probst A.J."/>
            <person name="Thomas B.C."/>
            <person name="Singh A."/>
            <person name="Wilkins M.J."/>
            <person name="Karaoz U."/>
            <person name="Brodie E.L."/>
            <person name="Williams K.H."/>
            <person name="Hubbard S.S."/>
            <person name="Banfield J.F."/>
        </authorList>
    </citation>
    <scope>NUCLEOTIDE SEQUENCE [LARGE SCALE GENOMIC DNA]</scope>
</reference>
<dbReference type="Proteomes" id="UP000178774">
    <property type="component" value="Unassembled WGS sequence"/>
</dbReference>
<evidence type="ECO:0000256" key="3">
    <source>
        <dbReference type="ARBA" id="ARBA00023274"/>
    </source>
</evidence>
<keyword evidence="4" id="KW-0699">rRNA-binding</keyword>
<keyword evidence="2 4" id="KW-0689">Ribosomal protein</keyword>
<dbReference type="GO" id="GO:0019843">
    <property type="term" value="F:rRNA binding"/>
    <property type="evidence" value="ECO:0007669"/>
    <property type="project" value="UniProtKB-KW"/>
</dbReference>
<protein>
    <recommendedName>
        <fullName evidence="4">50S ribosomal protein L20</fullName>
    </recommendedName>
</protein>
<dbReference type="GO" id="GO:0005840">
    <property type="term" value="C:ribosome"/>
    <property type="evidence" value="ECO:0007669"/>
    <property type="project" value="UniProtKB-KW"/>
</dbReference>
<dbReference type="CDD" id="cd07026">
    <property type="entry name" value="Ribosomal_L20"/>
    <property type="match status" value="1"/>
</dbReference>
<dbReference type="GO" id="GO:0006412">
    <property type="term" value="P:translation"/>
    <property type="evidence" value="ECO:0007669"/>
    <property type="project" value="InterPro"/>
</dbReference>
<keyword evidence="3 4" id="KW-0687">Ribonucleoprotein</keyword>
<name>A0A1G2HRE5_9BACT</name>
<evidence type="ECO:0000313" key="6">
    <source>
        <dbReference type="Proteomes" id="UP000178774"/>
    </source>
</evidence>
<comment type="function">
    <text evidence="4">Binds directly to 23S ribosomal RNA and is necessary for the in vitro assembly process of the 50S ribosomal subunit. It is not involved in the protein synthesizing functions of that subunit.</text>
</comment>
<organism evidence="5 6">
    <name type="scientific">Candidatus Staskawiczbacteria bacterium RIFCSPHIGHO2_01_FULL_41_41</name>
    <dbReference type="NCBI Taxonomy" id="1802203"/>
    <lineage>
        <taxon>Bacteria</taxon>
        <taxon>Candidatus Staskawicziibacteriota</taxon>
    </lineage>
</organism>
<keyword evidence="4" id="KW-0694">RNA-binding</keyword>